<accession>A0AAV1PN64</accession>
<feature type="region of interest" description="Disordered" evidence="1">
    <location>
        <begin position="11"/>
        <end position="34"/>
    </location>
</feature>
<reference evidence="2 3" key="1">
    <citation type="submission" date="2024-01" db="EMBL/GenBank/DDBJ databases">
        <authorList>
            <person name="Alioto T."/>
            <person name="Alioto T."/>
            <person name="Gomez Garrido J."/>
        </authorList>
    </citation>
    <scope>NUCLEOTIDE SEQUENCE [LARGE SCALE GENOMIC DNA]</scope>
</reference>
<keyword evidence="3" id="KW-1185">Reference proteome</keyword>
<comment type="caution">
    <text evidence="2">The sequence shown here is derived from an EMBL/GenBank/DDBJ whole genome shotgun (WGS) entry which is preliminary data.</text>
</comment>
<sequence length="70" mass="7645">MVGALLWVRPDLPPLSGGPPQQIEPPAGLHGARYGPMLRAHMPQSANSLLHTNKRAHDHVKIQRHTLSST</sequence>
<organism evidence="2 3">
    <name type="scientific">Scomber scombrus</name>
    <name type="common">Atlantic mackerel</name>
    <name type="synonym">Scomber vernalis</name>
    <dbReference type="NCBI Taxonomy" id="13677"/>
    <lineage>
        <taxon>Eukaryota</taxon>
        <taxon>Metazoa</taxon>
        <taxon>Chordata</taxon>
        <taxon>Craniata</taxon>
        <taxon>Vertebrata</taxon>
        <taxon>Euteleostomi</taxon>
        <taxon>Actinopterygii</taxon>
        <taxon>Neopterygii</taxon>
        <taxon>Teleostei</taxon>
        <taxon>Neoteleostei</taxon>
        <taxon>Acanthomorphata</taxon>
        <taxon>Pelagiaria</taxon>
        <taxon>Scombriformes</taxon>
        <taxon>Scombridae</taxon>
        <taxon>Scomber</taxon>
    </lineage>
</organism>
<dbReference type="EMBL" id="CAWUFR010000185">
    <property type="protein sequence ID" value="CAK6971731.1"/>
    <property type="molecule type" value="Genomic_DNA"/>
</dbReference>
<dbReference type="Proteomes" id="UP001314229">
    <property type="component" value="Unassembled WGS sequence"/>
</dbReference>
<evidence type="ECO:0000313" key="3">
    <source>
        <dbReference type="Proteomes" id="UP001314229"/>
    </source>
</evidence>
<name>A0AAV1PN64_SCOSC</name>
<gene>
    <name evidence="2" type="ORF">FSCOSCO3_A036228</name>
</gene>
<proteinExistence type="predicted"/>
<dbReference type="AlphaFoldDB" id="A0AAV1PN64"/>
<protein>
    <submittedName>
        <fullName evidence="2">Uncharacterized protein</fullName>
    </submittedName>
</protein>
<evidence type="ECO:0000256" key="1">
    <source>
        <dbReference type="SAM" id="MobiDB-lite"/>
    </source>
</evidence>
<evidence type="ECO:0000313" key="2">
    <source>
        <dbReference type="EMBL" id="CAK6971731.1"/>
    </source>
</evidence>